<dbReference type="Pfam" id="PF00383">
    <property type="entry name" value="dCMP_cyt_deam_1"/>
    <property type="match status" value="1"/>
</dbReference>
<evidence type="ECO:0000313" key="2">
    <source>
        <dbReference type="EMBL" id="CAG9326964.1"/>
    </source>
</evidence>
<keyword evidence="3" id="KW-1185">Reference proteome</keyword>
<dbReference type="AlphaFoldDB" id="A0AAU9JJ94"/>
<evidence type="ECO:0000313" key="3">
    <source>
        <dbReference type="Proteomes" id="UP001162131"/>
    </source>
</evidence>
<gene>
    <name evidence="2" type="ORF">BSTOLATCC_MIC42223</name>
</gene>
<dbReference type="GO" id="GO:0003824">
    <property type="term" value="F:catalytic activity"/>
    <property type="evidence" value="ECO:0007669"/>
    <property type="project" value="InterPro"/>
</dbReference>
<dbReference type="EMBL" id="CAJZBQ010000041">
    <property type="protein sequence ID" value="CAG9326964.1"/>
    <property type="molecule type" value="Genomic_DNA"/>
</dbReference>
<dbReference type="InterPro" id="IPR002125">
    <property type="entry name" value="CMP_dCMP_dom"/>
</dbReference>
<feature type="domain" description="CMP/dCMP-type deaminase" evidence="1">
    <location>
        <begin position="122"/>
        <end position="244"/>
    </location>
</feature>
<dbReference type="Proteomes" id="UP001162131">
    <property type="component" value="Unassembled WGS sequence"/>
</dbReference>
<dbReference type="SUPFAM" id="SSF53927">
    <property type="entry name" value="Cytidine deaminase-like"/>
    <property type="match status" value="1"/>
</dbReference>
<sequence>MKEYLPYCTSTKPTNTLCKILIIDAQKGTETIKMMGKKFPLEQYSLNHLKRAKKHTCGHQLELVIGPSNLITDEEAEELKTLGDGCNDCDRIIEKEVPQFPAYTREQLKIWNSFWPISYKEPSILPIIQIKEEMKKIFEIMKSLDHDSAAIYNPKTEEICYGKKGDLPLQHPIMDAINNFPISDNQYYCNDHYLITKVEPCLMCGMALVHSRFERVYFMEKMEDGAYSYWRLHEKPLNYMYRVLRIKKNVFDENNEE</sequence>
<dbReference type="Gene3D" id="3.40.140.10">
    <property type="entry name" value="Cytidine Deaminase, domain 2"/>
    <property type="match status" value="1"/>
</dbReference>
<protein>
    <recommendedName>
        <fullName evidence="1">CMP/dCMP-type deaminase domain-containing protein</fullName>
    </recommendedName>
</protein>
<name>A0AAU9JJ94_9CILI</name>
<organism evidence="2 3">
    <name type="scientific">Blepharisma stoltei</name>
    <dbReference type="NCBI Taxonomy" id="1481888"/>
    <lineage>
        <taxon>Eukaryota</taxon>
        <taxon>Sar</taxon>
        <taxon>Alveolata</taxon>
        <taxon>Ciliophora</taxon>
        <taxon>Postciliodesmatophora</taxon>
        <taxon>Heterotrichea</taxon>
        <taxon>Heterotrichida</taxon>
        <taxon>Blepharismidae</taxon>
        <taxon>Blepharisma</taxon>
    </lineage>
</organism>
<evidence type="ECO:0000259" key="1">
    <source>
        <dbReference type="PROSITE" id="PS51747"/>
    </source>
</evidence>
<accession>A0AAU9JJ94</accession>
<proteinExistence type="predicted"/>
<dbReference type="PROSITE" id="PS51747">
    <property type="entry name" value="CYT_DCMP_DEAMINASES_2"/>
    <property type="match status" value="1"/>
</dbReference>
<reference evidence="2" key="1">
    <citation type="submission" date="2021-09" db="EMBL/GenBank/DDBJ databases">
        <authorList>
            <consortium name="AG Swart"/>
            <person name="Singh M."/>
            <person name="Singh A."/>
            <person name="Seah K."/>
            <person name="Emmerich C."/>
        </authorList>
    </citation>
    <scope>NUCLEOTIDE SEQUENCE</scope>
    <source>
        <strain evidence="2">ATCC30299</strain>
    </source>
</reference>
<dbReference type="InterPro" id="IPR016193">
    <property type="entry name" value="Cytidine_deaminase-like"/>
</dbReference>
<comment type="caution">
    <text evidence="2">The sequence shown here is derived from an EMBL/GenBank/DDBJ whole genome shotgun (WGS) entry which is preliminary data.</text>
</comment>